<feature type="region of interest" description="Disordered" evidence="1">
    <location>
        <begin position="14"/>
        <end position="50"/>
    </location>
</feature>
<proteinExistence type="predicted"/>
<feature type="compositionally biased region" description="Basic and acidic residues" evidence="1">
    <location>
        <begin position="29"/>
        <end position="46"/>
    </location>
</feature>
<evidence type="ECO:0000313" key="2">
    <source>
        <dbReference type="EMBL" id="KIK96624.1"/>
    </source>
</evidence>
<gene>
    <name evidence="2" type="ORF">PAXRUDRAFT_825770</name>
</gene>
<evidence type="ECO:0000313" key="3">
    <source>
        <dbReference type="Proteomes" id="UP000054538"/>
    </source>
</evidence>
<sequence length="72" mass="7940">MEDREKVHFEFCLLSTKTSPNGNGTETQQRGDKANKRGKRSPDDTSRYCSGKVITPLELQAELAGNKGGKNL</sequence>
<reference evidence="2 3" key="1">
    <citation type="submission" date="2014-04" db="EMBL/GenBank/DDBJ databases">
        <authorList>
            <consortium name="DOE Joint Genome Institute"/>
            <person name="Kuo A."/>
            <person name="Kohler A."/>
            <person name="Jargeat P."/>
            <person name="Nagy L.G."/>
            <person name="Floudas D."/>
            <person name="Copeland A."/>
            <person name="Barry K.W."/>
            <person name="Cichocki N."/>
            <person name="Veneault-Fourrey C."/>
            <person name="LaButti K."/>
            <person name="Lindquist E.A."/>
            <person name="Lipzen A."/>
            <person name="Lundell T."/>
            <person name="Morin E."/>
            <person name="Murat C."/>
            <person name="Sun H."/>
            <person name="Tunlid A."/>
            <person name="Henrissat B."/>
            <person name="Grigoriev I.V."/>
            <person name="Hibbett D.S."/>
            <person name="Martin F."/>
            <person name="Nordberg H.P."/>
            <person name="Cantor M.N."/>
            <person name="Hua S.X."/>
        </authorList>
    </citation>
    <scope>NUCLEOTIDE SEQUENCE [LARGE SCALE GENOMIC DNA]</scope>
    <source>
        <strain evidence="2 3">Ve08.2h10</strain>
    </source>
</reference>
<keyword evidence="3" id="KW-1185">Reference proteome</keyword>
<dbReference type="EMBL" id="KN824977">
    <property type="protein sequence ID" value="KIK96624.1"/>
    <property type="molecule type" value="Genomic_DNA"/>
</dbReference>
<name>A0A0D0E5H1_9AGAM</name>
<dbReference type="OrthoDB" id="2821251at2759"/>
<feature type="non-terminal residue" evidence="2">
    <location>
        <position position="72"/>
    </location>
</feature>
<dbReference type="Proteomes" id="UP000054538">
    <property type="component" value="Unassembled WGS sequence"/>
</dbReference>
<organism evidence="2 3">
    <name type="scientific">Paxillus rubicundulus Ve08.2h10</name>
    <dbReference type="NCBI Taxonomy" id="930991"/>
    <lineage>
        <taxon>Eukaryota</taxon>
        <taxon>Fungi</taxon>
        <taxon>Dikarya</taxon>
        <taxon>Basidiomycota</taxon>
        <taxon>Agaricomycotina</taxon>
        <taxon>Agaricomycetes</taxon>
        <taxon>Agaricomycetidae</taxon>
        <taxon>Boletales</taxon>
        <taxon>Paxilineae</taxon>
        <taxon>Paxillaceae</taxon>
        <taxon>Paxillus</taxon>
    </lineage>
</organism>
<reference evidence="3" key="2">
    <citation type="submission" date="2015-01" db="EMBL/GenBank/DDBJ databases">
        <title>Evolutionary Origins and Diversification of the Mycorrhizal Mutualists.</title>
        <authorList>
            <consortium name="DOE Joint Genome Institute"/>
            <consortium name="Mycorrhizal Genomics Consortium"/>
            <person name="Kohler A."/>
            <person name="Kuo A."/>
            <person name="Nagy L.G."/>
            <person name="Floudas D."/>
            <person name="Copeland A."/>
            <person name="Barry K.W."/>
            <person name="Cichocki N."/>
            <person name="Veneault-Fourrey C."/>
            <person name="LaButti K."/>
            <person name="Lindquist E.A."/>
            <person name="Lipzen A."/>
            <person name="Lundell T."/>
            <person name="Morin E."/>
            <person name="Murat C."/>
            <person name="Riley R."/>
            <person name="Ohm R."/>
            <person name="Sun H."/>
            <person name="Tunlid A."/>
            <person name="Henrissat B."/>
            <person name="Grigoriev I.V."/>
            <person name="Hibbett D.S."/>
            <person name="Martin F."/>
        </authorList>
    </citation>
    <scope>NUCLEOTIDE SEQUENCE [LARGE SCALE GENOMIC DNA]</scope>
    <source>
        <strain evidence="3">Ve08.2h10</strain>
    </source>
</reference>
<dbReference type="AlphaFoldDB" id="A0A0D0E5H1"/>
<accession>A0A0D0E5H1</accession>
<dbReference type="InParanoid" id="A0A0D0E5H1"/>
<dbReference type="HOGENOM" id="CLU_2868329_0_0_1"/>
<evidence type="ECO:0000256" key="1">
    <source>
        <dbReference type="SAM" id="MobiDB-lite"/>
    </source>
</evidence>
<feature type="compositionally biased region" description="Polar residues" evidence="1">
    <location>
        <begin position="15"/>
        <end position="28"/>
    </location>
</feature>
<protein>
    <submittedName>
        <fullName evidence="2">Uncharacterized protein</fullName>
    </submittedName>
</protein>